<dbReference type="RefSeq" id="WP_269877262.1">
    <property type="nucleotide sequence ID" value="NZ_JAPZVM010000003.1"/>
</dbReference>
<evidence type="ECO:0000256" key="1">
    <source>
        <dbReference type="ARBA" id="ARBA00004651"/>
    </source>
</evidence>
<sequence length="380" mass="44120">MNGKEKGNIGWVDLLRVLACFFVVFSHCCDGFVGQFDANRQSFLTGVFSGSLARPCVPLFVMMTGVLLLPVGKEYTLQSFYKKRIGRILTPLVFWSLALPTLAFLYFNYVSPDTHNPLLSTDNYTVHTWLQRLYTFVFSFNFDTVPFWYLYMLIGLYLLMPILSSWLVQASQKDIRTILILWGISLFLPYIKIAAPFLGYQGNYGNMDILGVCDWNAYGTFYYFSGFVGYLILAYYLTHYPLNWSWKKTWLVSVPMFLIGYLITSVGYIITQKYYPGNYAYLEIVWYFAGINVFMMTFPVFVIVQKTRISSLPWLSRMASMTFGIYLCHYTFVFMAYDLFDFSFLPYWARIICMACTTFGVCYLLVSLFSKSKLTARLVK</sequence>
<feature type="transmembrane region" description="Helical" evidence="7">
    <location>
        <begin position="250"/>
        <end position="272"/>
    </location>
</feature>
<name>A0ABT4PGK3_9BACT</name>
<feature type="transmembrane region" description="Helical" evidence="7">
    <location>
        <begin position="315"/>
        <end position="335"/>
    </location>
</feature>
<dbReference type="EMBL" id="JAPZVM010000003">
    <property type="protein sequence ID" value="MCZ8372178.1"/>
    <property type="molecule type" value="Genomic_DNA"/>
</dbReference>
<dbReference type="GO" id="GO:0016746">
    <property type="term" value="F:acyltransferase activity"/>
    <property type="evidence" value="ECO:0007669"/>
    <property type="project" value="UniProtKB-KW"/>
</dbReference>
<dbReference type="Proteomes" id="UP001141933">
    <property type="component" value="Unassembled WGS sequence"/>
</dbReference>
<evidence type="ECO:0000313" key="10">
    <source>
        <dbReference type="Proteomes" id="UP001141933"/>
    </source>
</evidence>
<keyword evidence="4 7" id="KW-0812">Transmembrane</keyword>
<organism evidence="9 10">
    <name type="scientific">Phocaeicola acetigenes</name>
    <dbReference type="NCBI Taxonomy" id="3016083"/>
    <lineage>
        <taxon>Bacteria</taxon>
        <taxon>Pseudomonadati</taxon>
        <taxon>Bacteroidota</taxon>
        <taxon>Bacteroidia</taxon>
        <taxon>Bacteroidales</taxon>
        <taxon>Bacteroidaceae</taxon>
        <taxon>Phocaeicola</taxon>
    </lineage>
</organism>
<evidence type="ECO:0000256" key="4">
    <source>
        <dbReference type="ARBA" id="ARBA00022692"/>
    </source>
</evidence>
<keyword evidence="3" id="KW-1003">Cell membrane</keyword>
<evidence type="ECO:0000256" key="3">
    <source>
        <dbReference type="ARBA" id="ARBA00022475"/>
    </source>
</evidence>
<accession>A0ABT4PGK3</accession>
<feature type="transmembrane region" description="Helical" evidence="7">
    <location>
        <begin position="220"/>
        <end position="238"/>
    </location>
</feature>
<keyword evidence="6 7" id="KW-0472">Membrane</keyword>
<feature type="transmembrane region" description="Helical" evidence="7">
    <location>
        <begin position="148"/>
        <end position="167"/>
    </location>
</feature>
<keyword evidence="5 7" id="KW-1133">Transmembrane helix</keyword>
<comment type="subcellular location">
    <subcellularLocation>
        <location evidence="1">Cell membrane</location>
        <topology evidence="1">Multi-pass membrane protein</topology>
    </subcellularLocation>
</comment>
<evidence type="ECO:0000259" key="8">
    <source>
        <dbReference type="Pfam" id="PF01757"/>
    </source>
</evidence>
<feature type="transmembrane region" description="Helical" evidence="7">
    <location>
        <begin position="92"/>
        <end position="109"/>
    </location>
</feature>
<keyword evidence="10" id="KW-1185">Reference proteome</keyword>
<dbReference type="PANTHER" id="PTHR40074">
    <property type="entry name" value="O-ACETYLTRANSFERASE WECH"/>
    <property type="match status" value="1"/>
</dbReference>
<evidence type="ECO:0000313" key="9">
    <source>
        <dbReference type="EMBL" id="MCZ8372178.1"/>
    </source>
</evidence>
<feature type="domain" description="Acyltransferase 3" evidence="8">
    <location>
        <begin position="10"/>
        <end position="365"/>
    </location>
</feature>
<evidence type="ECO:0000256" key="6">
    <source>
        <dbReference type="ARBA" id="ARBA00023136"/>
    </source>
</evidence>
<keyword evidence="9" id="KW-0808">Transferase</keyword>
<protein>
    <submittedName>
        <fullName evidence="9">Acyltransferase</fullName>
    </submittedName>
</protein>
<dbReference type="InterPro" id="IPR002656">
    <property type="entry name" value="Acyl_transf_3_dom"/>
</dbReference>
<feature type="transmembrane region" description="Helical" evidence="7">
    <location>
        <begin position="347"/>
        <end position="370"/>
    </location>
</feature>
<gene>
    <name evidence="9" type="ORF">O6P32_05560</name>
</gene>
<dbReference type="Pfam" id="PF01757">
    <property type="entry name" value="Acyl_transf_3"/>
    <property type="match status" value="1"/>
</dbReference>
<feature type="transmembrane region" description="Helical" evidence="7">
    <location>
        <begin position="52"/>
        <end position="71"/>
    </location>
</feature>
<reference evidence="9" key="1">
    <citation type="submission" date="2022-12" db="EMBL/GenBank/DDBJ databases">
        <title>Phocaeicola acetigenes sp. nov., isolated feces from a healthy human.</title>
        <authorList>
            <person name="Do H."/>
            <person name="Ha Y.B."/>
            <person name="Kim J.-S."/>
            <person name="Suh M.K."/>
            <person name="Kim H.S."/>
            <person name="Lee J.-S."/>
        </authorList>
    </citation>
    <scope>NUCLEOTIDE SEQUENCE</scope>
    <source>
        <strain evidence="9">KGMB11183</strain>
    </source>
</reference>
<feature type="transmembrane region" description="Helical" evidence="7">
    <location>
        <begin position="284"/>
        <end position="303"/>
    </location>
</feature>
<dbReference type="PANTHER" id="PTHR40074:SF2">
    <property type="entry name" value="O-ACETYLTRANSFERASE WECH"/>
    <property type="match status" value="1"/>
</dbReference>
<feature type="transmembrane region" description="Helical" evidence="7">
    <location>
        <begin position="179"/>
        <end position="200"/>
    </location>
</feature>
<comment type="similarity">
    <text evidence="2">Belongs to the acyltransferase 3 family.</text>
</comment>
<evidence type="ECO:0000256" key="2">
    <source>
        <dbReference type="ARBA" id="ARBA00007400"/>
    </source>
</evidence>
<keyword evidence="9" id="KW-0012">Acyltransferase</keyword>
<evidence type="ECO:0000256" key="5">
    <source>
        <dbReference type="ARBA" id="ARBA00022989"/>
    </source>
</evidence>
<evidence type="ECO:0000256" key="7">
    <source>
        <dbReference type="SAM" id="Phobius"/>
    </source>
</evidence>
<comment type="caution">
    <text evidence="9">The sequence shown here is derived from an EMBL/GenBank/DDBJ whole genome shotgun (WGS) entry which is preliminary data.</text>
</comment>
<proteinExistence type="inferred from homology"/>